<keyword evidence="3" id="KW-1185">Reference proteome</keyword>
<dbReference type="CDD" id="cd06257">
    <property type="entry name" value="DnaJ"/>
    <property type="match status" value="1"/>
</dbReference>
<dbReference type="EMBL" id="LR746266">
    <property type="protein sequence ID" value="CAA7393567.1"/>
    <property type="molecule type" value="Genomic_DNA"/>
</dbReference>
<dbReference type="PANTHER" id="PTHR45286">
    <property type="entry name" value="CHAPERONE DNAJ-DOMAIN SUPERFAMILY PROTEIN"/>
    <property type="match status" value="1"/>
</dbReference>
<dbReference type="SMART" id="SM00271">
    <property type="entry name" value="DnaJ"/>
    <property type="match status" value="1"/>
</dbReference>
<evidence type="ECO:0000313" key="2">
    <source>
        <dbReference type="EMBL" id="CAA7393567.1"/>
    </source>
</evidence>
<sequence>MAVLFSPSSVSSVSSMAGGGRRWLCSGIGDVFSGQTAYEVLGVPETSSFSEIKASFRKLAKETHPDVSPISEPSVASHRFLKILAAYEILSDSEKRADYDSFLFSQRQILEKQPGVGSSPVYAYRHSSYVAVPKQADVVEWLEWYRLAVGDVISQRKVASGTGYFGELENELYSAIRAAYYGPVIESAGHLPDSFEAEERSGEQTLEVLHLVSGRDLLGIVYIADSVPRLSHGSVGKLDSSSLKCPQPRQSHEDINTKIISVSPEGFDSNEFHGGHCDDHLPDAYRELEVYISGRLIATATRDPPGDHHIKNATAGCSEDCIRVFLGSSRDKAERREIDPAGVMPYTTVGTSNLLGTIRGLGTTSEEGSCYVYDNNGAKTHVIMKHRTLLVKHMHWYAIGEEIATCECRCSRARLPPSRFWLFEPRSCMHDIGGWYVETFGRDKRGRTTPSKREWDGTMEHNEKRLHPAMYLVALAYKTLDLEFAKRQKRPLRDIVGSTVSNLFHWCKRLV</sequence>
<dbReference type="InterPro" id="IPR036869">
    <property type="entry name" value="J_dom_sf"/>
</dbReference>
<accession>A0A7I8K7F0</accession>
<proteinExistence type="predicted"/>
<dbReference type="GO" id="GO:0005783">
    <property type="term" value="C:endoplasmic reticulum"/>
    <property type="evidence" value="ECO:0007669"/>
    <property type="project" value="UniProtKB-ARBA"/>
</dbReference>
<dbReference type="Proteomes" id="UP000663760">
    <property type="component" value="Chromosome 3"/>
</dbReference>
<dbReference type="PROSITE" id="PS50076">
    <property type="entry name" value="DNAJ_2"/>
    <property type="match status" value="1"/>
</dbReference>
<protein>
    <recommendedName>
        <fullName evidence="1">J domain-containing protein</fullName>
    </recommendedName>
</protein>
<feature type="domain" description="J" evidence="1">
    <location>
        <begin position="36"/>
        <end position="103"/>
    </location>
</feature>
<dbReference type="PANTHER" id="PTHR45286:SF1">
    <property type="entry name" value="CHAPERONE DNAJ-DOMAIN SUPERFAMILY PROTEIN"/>
    <property type="match status" value="1"/>
</dbReference>
<dbReference type="InterPro" id="IPR001623">
    <property type="entry name" value="DnaJ_domain"/>
</dbReference>
<name>A0A7I8K7F0_SPIIN</name>
<reference evidence="2" key="1">
    <citation type="submission" date="2020-02" db="EMBL/GenBank/DDBJ databases">
        <authorList>
            <person name="Scholz U."/>
            <person name="Mascher M."/>
            <person name="Fiebig A."/>
        </authorList>
    </citation>
    <scope>NUCLEOTIDE SEQUENCE</scope>
</reference>
<gene>
    <name evidence="2" type="ORF">SI8410_03004300</name>
</gene>
<evidence type="ECO:0000313" key="3">
    <source>
        <dbReference type="Proteomes" id="UP000663760"/>
    </source>
</evidence>
<dbReference type="Gene3D" id="1.10.287.110">
    <property type="entry name" value="DnaJ domain"/>
    <property type="match status" value="1"/>
</dbReference>
<dbReference type="AlphaFoldDB" id="A0A7I8K7F0"/>
<organism evidence="2 3">
    <name type="scientific">Spirodela intermedia</name>
    <name type="common">Intermediate duckweed</name>
    <dbReference type="NCBI Taxonomy" id="51605"/>
    <lineage>
        <taxon>Eukaryota</taxon>
        <taxon>Viridiplantae</taxon>
        <taxon>Streptophyta</taxon>
        <taxon>Embryophyta</taxon>
        <taxon>Tracheophyta</taxon>
        <taxon>Spermatophyta</taxon>
        <taxon>Magnoliopsida</taxon>
        <taxon>Liliopsida</taxon>
        <taxon>Araceae</taxon>
        <taxon>Lemnoideae</taxon>
        <taxon>Spirodela</taxon>
    </lineage>
</organism>
<evidence type="ECO:0000259" key="1">
    <source>
        <dbReference type="PROSITE" id="PS50076"/>
    </source>
</evidence>
<dbReference type="SUPFAM" id="SSF46565">
    <property type="entry name" value="Chaperone J-domain"/>
    <property type="match status" value="1"/>
</dbReference>
<dbReference type="Pfam" id="PF00226">
    <property type="entry name" value="DnaJ"/>
    <property type="match status" value="1"/>
</dbReference>
<dbReference type="PRINTS" id="PR00625">
    <property type="entry name" value="JDOMAIN"/>
</dbReference>
<dbReference type="OrthoDB" id="445556at2759"/>